<keyword evidence="6" id="KW-0804">Transcription</keyword>
<keyword evidence="3 11" id="KW-0808">Transferase</keyword>
<comment type="catalytic activity">
    <reaction evidence="10">
        <text>L-methionyl-[protein] + S-adenosyl-L-methionine = S-methyl-L-methionyl-[protein] + S-adenosyl-L-homocysteine</text>
        <dbReference type="Rhea" id="RHEA:60560"/>
        <dbReference type="Rhea" id="RHEA-COMP:12313"/>
        <dbReference type="Rhea" id="RHEA-COMP:15592"/>
        <dbReference type="ChEBI" id="CHEBI:16044"/>
        <dbReference type="ChEBI" id="CHEBI:57856"/>
        <dbReference type="ChEBI" id="CHEBI:59789"/>
        <dbReference type="ChEBI" id="CHEBI:142742"/>
    </reaction>
    <physiologicalReaction direction="left-to-right" evidence="10">
        <dbReference type="Rhea" id="RHEA:60561"/>
    </physiologicalReaction>
</comment>
<protein>
    <recommendedName>
        <fullName evidence="9">Velvet complex subunit laeA</fullName>
    </recommendedName>
</protein>
<organism evidence="11">
    <name type="scientific">Endocarpon pusillum</name>
    <dbReference type="NCBI Taxonomy" id="364733"/>
    <lineage>
        <taxon>Eukaryota</taxon>
        <taxon>Fungi</taxon>
        <taxon>Dikarya</taxon>
        <taxon>Ascomycota</taxon>
        <taxon>Pezizomycotina</taxon>
        <taxon>Eurotiomycetes</taxon>
        <taxon>Chaetothyriomycetidae</taxon>
        <taxon>Verrucariales</taxon>
        <taxon>Verrucariaceae</taxon>
        <taxon>Endocarpon</taxon>
    </lineage>
</organism>
<sequence>MAGSGPAGINGLPRPSEAEYEENGRLYSTFRRGVYLLPCDELEKDRLDILHRVLEEARRGNLLNAPFQERPPGHNGCRVLDLGFGTGFWLVDMAAKYRNTEFVGIDLANMGPDQILENVTLLYPRDYESPWALGEESWDIIHIQMACGSVSSWPNLYSKVMKHLRPGTGWFEQVEIDLRPRCDDGTLSPNSRLVEWYNYIAEATFNIGRPIEYKGDGETHRLLTAAGFKDIRHEAIRIPLNTWPTDPHEKEIGAWYYLSMIGELNNDRGGHGIEAISLAPLHRTFNWPVEHVWRYIKEVERDFAEVKFHTYHVLHIWSGRAPEEHEKTRDSLRSER</sequence>
<keyword evidence="5" id="KW-0805">Transcription regulation</keyword>
<proteinExistence type="evidence at transcript level"/>
<dbReference type="Pfam" id="PF13489">
    <property type="entry name" value="Methyltransf_23"/>
    <property type="match status" value="1"/>
</dbReference>
<evidence type="ECO:0000256" key="5">
    <source>
        <dbReference type="ARBA" id="ARBA00023015"/>
    </source>
</evidence>
<evidence type="ECO:0000256" key="1">
    <source>
        <dbReference type="ARBA" id="ARBA00004123"/>
    </source>
</evidence>
<evidence type="ECO:0000256" key="8">
    <source>
        <dbReference type="ARBA" id="ARBA00038158"/>
    </source>
</evidence>
<name>F8QWY4_9EURO</name>
<dbReference type="PANTHER" id="PTHR43591">
    <property type="entry name" value="METHYLTRANSFERASE"/>
    <property type="match status" value="1"/>
</dbReference>
<evidence type="ECO:0000313" key="11">
    <source>
        <dbReference type="EMBL" id="AEH41500.1"/>
    </source>
</evidence>
<evidence type="ECO:0000256" key="9">
    <source>
        <dbReference type="ARBA" id="ARBA00041581"/>
    </source>
</evidence>
<dbReference type="Gene3D" id="3.40.50.150">
    <property type="entry name" value="Vaccinia Virus protein VP39"/>
    <property type="match status" value="1"/>
</dbReference>
<dbReference type="InterPro" id="IPR029063">
    <property type="entry name" value="SAM-dependent_MTases_sf"/>
</dbReference>
<evidence type="ECO:0000256" key="3">
    <source>
        <dbReference type="ARBA" id="ARBA00022679"/>
    </source>
</evidence>
<comment type="subcellular location">
    <subcellularLocation>
        <location evidence="1">Nucleus</location>
    </subcellularLocation>
</comment>
<evidence type="ECO:0000256" key="2">
    <source>
        <dbReference type="ARBA" id="ARBA00022603"/>
    </source>
</evidence>
<dbReference type="CDD" id="cd02440">
    <property type="entry name" value="AdoMet_MTases"/>
    <property type="match status" value="1"/>
</dbReference>
<dbReference type="GO" id="GO:0032259">
    <property type="term" value="P:methylation"/>
    <property type="evidence" value="ECO:0007669"/>
    <property type="project" value="UniProtKB-KW"/>
</dbReference>
<keyword evidence="2 11" id="KW-0489">Methyltransferase</keyword>
<dbReference type="GO" id="GO:0008168">
    <property type="term" value="F:methyltransferase activity"/>
    <property type="evidence" value="ECO:0007669"/>
    <property type="project" value="UniProtKB-KW"/>
</dbReference>
<dbReference type="PANTHER" id="PTHR43591:SF30">
    <property type="entry name" value="PROTEIN-METHIONINE METHYLTRANSFERASE LAEA"/>
    <property type="match status" value="1"/>
</dbReference>
<evidence type="ECO:0000256" key="4">
    <source>
        <dbReference type="ARBA" id="ARBA00022691"/>
    </source>
</evidence>
<evidence type="ECO:0000256" key="10">
    <source>
        <dbReference type="ARBA" id="ARBA00047870"/>
    </source>
</evidence>
<comment type="similarity">
    <text evidence="8">Belongs to the methyltransferase superfamily. LaeA methyltransferase family.</text>
</comment>
<dbReference type="GO" id="GO:0005634">
    <property type="term" value="C:nucleus"/>
    <property type="evidence" value="ECO:0007669"/>
    <property type="project" value="UniProtKB-SubCell"/>
</dbReference>
<dbReference type="SUPFAM" id="SSF53335">
    <property type="entry name" value="S-adenosyl-L-methionine-dependent methyltransferases"/>
    <property type="match status" value="1"/>
</dbReference>
<evidence type="ECO:0000256" key="7">
    <source>
        <dbReference type="ARBA" id="ARBA00023242"/>
    </source>
</evidence>
<dbReference type="EMBL" id="HM193175">
    <property type="protein sequence ID" value="AEH41500.1"/>
    <property type="molecule type" value="mRNA"/>
</dbReference>
<evidence type="ECO:0000256" key="6">
    <source>
        <dbReference type="ARBA" id="ARBA00023163"/>
    </source>
</evidence>
<dbReference type="AlphaFoldDB" id="F8QWY4"/>
<keyword evidence="4" id="KW-0949">S-adenosyl-L-methionine</keyword>
<reference evidence="11" key="1">
    <citation type="journal article" date="2011" name="World J. Microbiol. Biotechnol.">
        <title>Construction and characterization of a full-length cDNA library from mycobiont of Endocarpon pusillum (lichen-forming Ascomycota).</title>
        <authorList>
            <person name="Wang Y.-Y."/>
            <person name="Zhang T."/>
            <person name="Zhou Q.-M."/>
            <person name="Wei J.-C."/>
        </authorList>
    </citation>
    <scope>NUCLEOTIDE SEQUENCE</scope>
</reference>
<keyword evidence="7" id="KW-0539">Nucleus</keyword>
<accession>F8QWY4</accession>